<evidence type="ECO:0000256" key="5">
    <source>
        <dbReference type="ARBA" id="ARBA00022989"/>
    </source>
</evidence>
<feature type="transmembrane region" description="Helical" evidence="7">
    <location>
        <begin position="491"/>
        <end position="511"/>
    </location>
</feature>
<dbReference type="VEuPathDB" id="PlasmoDB:PRG01_1354600"/>
<evidence type="ECO:0000256" key="7">
    <source>
        <dbReference type="SAM" id="Phobius"/>
    </source>
</evidence>
<dbReference type="Gene3D" id="1.20.1560.10">
    <property type="entry name" value="ABC transporter type 1, transmembrane domain"/>
    <property type="match status" value="2"/>
</dbReference>
<evidence type="ECO:0000256" key="2">
    <source>
        <dbReference type="ARBA" id="ARBA00022692"/>
    </source>
</evidence>
<dbReference type="SUPFAM" id="SSF90123">
    <property type="entry name" value="ABC transporter transmembrane region"/>
    <property type="match status" value="1"/>
</dbReference>
<feature type="transmembrane region" description="Helical" evidence="7">
    <location>
        <begin position="517"/>
        <end position="540"/>
    </location>
</feature>
<dbReference type="RefSeq" id="XP_012764888.2">
    <property type="nucleotide sequence ID" value="XM_012909434.2"/>
</dbReference>
<keyword evidence="4" id="KW-0067">ATP-binding</keyword>
<dbReference type="Gene3D" id="3.40.50.300">
    <property type="entry name" value="P-loop containing nucleotide triphosphate hydrolases"/>
    <property type="match status" value="1"/>
</dbReference>
<evidence type="ECO:0000256" key="6">
    <source>
        <dbReference type="ARBA" id="ARBA00023136"/>
    </source>
</evidence>
<feature type="transmembrane region" description="Helical" evidence="7">
    <location>
        <begin position="370"/>
        <end position="391"/>
    </location>
</feature>
<dbReference type="VEuPathDB" id="PlasmoDB:PRCDC_1351100"/>
<dbReference type="InterPro" id="IPR003439">
    <property type="entry name" value="ABC_transporter-like_ATP-bd"/>
</dbReference>
<evidence type="ECO:0000259" key="9">
    <source>
        <dbReference type="PROSITE" id="PS50929"/>
    </source>
</evidence>
<dbReference type="AlphaFoldDB" id="A0A151L7K0"/>
<dbReference type="FunFam" id="3.40.50.300:FF:001765">
    <property type="entry name" value="ABC transporter B family member 6"/>
    <property type="match status" value="1"/>
</dbReference>
<dbReference type="SUPFAM" id="SSF52540">
    <property type="entry name" value="P-loop containing nucleoside triphosphate hydrolases"/>
    <property type="match status" value="1"/>
</dbReference>
<dbReference type="CDD" id="cd18582">
    <property type="entry name" value="ABC_6TM_ATM1_ABCB7"/>
    <property type="match status" value="1"/>
</dbReference>
<evidence type="ECO:0000313" key="10">
    <source>
        <dbReference type="EMBL" id="KYN94944.1"/>
    </source>
</evidence>
<feature type="domain" description="ABC transmembrane type-1" evidence="9">
    <location>
        <begin position="373"/>
        <end position="664"/>
    </location>
</feature>
<evidence type="ECO:0000259" key="8">
    <source>
        <dbReference type="PROSITE" id="PS50893"/>
    </source>
</evidence>
<sequence length="1056" mass="124488">MRSFYNKCFTNKLISAHSLFCQHVSTLKNNKKECFEDIKRSNRISDEFYSSLLYDSYIENLKSTKEYVYFIYLQDIYYNINIFKNKGRLNISNNGLCYDKLKDNNNNNNNNNNIINSNNFSNYYNAYAKKKSFYHSFIDLNEAKEIRKKKKTNEKSEKNIVQYLLCNINPNENYNIQNIYNHNLNNNVSIEIHKKNDSVMYHYNNNNNNEKKTKTSKMTTDIKLKQINNVYKKYVPYKNKIITLGYPNKYYPTIYRYFSSHINKKEDPEENEKNKNIHINININNVDNRFKEDFMYDSVYKNDSDKHKKNTNNNFGDEFEKLKVKELDKILNKLEMLYDNKNNKMNINVKILGYIFKNFLLKNKELKRKIFCSLFFLLCSKMAIIYTPILLSTFIENVNLQKSLGNSIDIYSTNKSSVLLLCAYVFSRVLSSTMNELRNSVFSNISQKISTFVSKLFFYKIHNLNLTYILSKKNGELSFIFNRGCKSITNLLNVMVFQIIPIIIEFILYLYILTYKIHYTVSLVTCFNMFLYVLFTTLITKRRTIIRKHMNKAEQNTFNIFLDSIQNVEQVKYYTNEIHELKKFIKEQKKYEKEAINVQKSLSFLNFGQQIILNTNLFLCMYLTYLNIANDIFPFSYLILVNTLLFQLAMPLNMFGTIYRETKLSLVDIESMIKILVKKIKSPDYGNQMLIKNGNIKFEKVYFKYPLNEDINGLEQNYQAKEKDPNIINNINNINSINNNNNNNNNIYAFENNVKNISSNNIITSSINKLKKWYLDKVKDNKKNVQYNYNDVKKTNPNITENLNKEIKENINTHLKNHNIINNSPNSNNNFLFQNFTCNIENGEKVAIIGKSGSGKSSLIKLLLKFYEVNSGNIYIDNKNIDDIDLYTLRKNISVVPQDTILFNNTISYNIKYGNFQCTDKEMIQASIKAELHDKIIKMENKYDTIVGERGTKLSIGEKQRICIARCFLKDSKIIVLDEHASNLDNENKKAIEKALTKLCMGKTTFIITHVMENLKHMDKIIFFCGKNIYVGSHKDLMDDNHFYREYYDSKNNKML</sequence>
<dbReference type="SMART" id="SM00382">
    <property type="entry name" value="AAA"/>
    <property type="match status" value="1"/>
</dbReference>
<dbReference type="KEGG" id="prei:PRSY57_1351100"/>
<protein>
    <submittedName>
        <fullName evidence="10">ABC transporter, (Heavy metal transporter family), putative</fullName>
    </submittedName>
</protein>
<evidence type="ECO:0000313" key="11">
    <source>
        <dbReference type="Proteomes" id="UP000076359"/>
    </source>
</evidence>
<dbReference type="GO" id="GO:0005524">
    <property type="term" value="F:ATP binding"/>
    <property type="evidence" value="ECO:0007669"/>
    <property type="project" value="UniProtKB-KW"/>
</dbReference>
<reference evidence="10 11" key="1">
    <citation type="journal article" date="2016" name="Nat. Commun.">
        <title>Genomes of cryptic chimpanzee Plasmodium species reveal key evolutionary events leading to human malaria.</title>
        <authorList>
            <person name="Sundararaman S.A."/>
            <person name="Plenderleith L.J."/>
            <person name="Liu W."/>
            <person name="Loy D.E."/>
            <person name="Learn G.H."/>
            <person name="Li Y."/>
            <person name="Shaw K.S."/>
            <person name="Ayouba A."/>
            <person name="Peeters M."/>
            <person name="Speede S."/>
            <person name="Shaw G.M."/>
            <person name="Bushman F.D."/>
            <person name="Brisson D."/>
            <person name="Rayner J.C."/>
            <person name="Sharp P.M."/>
            <person name="Hahn B.H."/>
        </authorList>
    </citation>
    <scope>NUCLEOTIDE SEQUENCE [LARGE SCALE GENOMIC DNA]</scope>
    <source>
        <strain evidence="10 11">SY57</strain>
    </source>
</reference>
<dbReference type="InterPro" id="IPR039421">
    <property type="entry name" value="Type_1_exporter"/>
</dbReference>
<gene>
    <name evidence="10" type="ORF">PRSY57_1351100</name>
</gene>
<keyword evidence="2 7" id="KW-0812">Transmembrane</keyword>
<organism evidence="10 11">
    <name type="scientific">Plasmodium reichenowi</name>
    <dbReference type="NCBI Taxonomy" id="5854"/>
    <lineage>
        <taxon>Eukaryota</taxon>
        <taxon>Sar</taxon>
        <taxon>Alveolata</taxon>
        <taxon>Apicomplexa</taxon>
        <taxon>Aconoidasida</taxon>
        <taxon>Haemosporida</taxon>
        <taxon>Plasmodiidae</taxon>
        <taxon>Plasmodium</taxon>
        <taxon>Plasmodium (Laverania)</taxon>
    </lineage>
</organism>
<feature type="domain" description="ABC transporter" evidence="8">
    <location>
        <begin position="815"/>
        <end position="1050"/>
    </location>
</feature>
<dbReference type="Proteomes" id="UP000076359">
    <property type="component" value="Unassembled WGS sequence"/>
</dbReference>
<keyword evidence="5 7" id="KW-1133">Transmembrane helix</keyword>
<dbReference type="PROSITE" id="PS50929">
    <property type="entry name" value="ABC_TM1F"/>
    <property type="match status" value="1"/>
</dbReference>
<dbReference type="InterPro" id="IPR003593">
    <property type="entry name" value="AAA+_ATPase"/>
</dbReference>
<comment type="subcellular location">
    <subcellularLocation>
        <location evidence="1">Membrane</location>
        <topology evidence="1">Multi-pass membrane protein</topology>
    </subcellularLocation>
</comment>
<dbReference type="GeneID" id="24533082"/>
<dbReference type="FunFam" id="1.20.1560.10:FF:000120">
    <property type="entry name" value="ABC transporter B family member 6"/>
    <property type="match status" value="1"/>
</dbReference>
<evidence type="ECO:0000256" key="1">
    <source>
        <dbReference type="ARBA" id="ARBA00004141"/>
    </source>
</evidence>
<dbReference type="Pfam" id="PF00664">
    <property type="entry name" value="ABC_membrane"/>
    <property type="match status" value="1"/>
</dbReference>
<dbReference type="InterPro" id="IPR036640">
    <property type="entry name" value="ABC1_TM_sf"/>
</dbReference>
<proteinExistence type="predicted"/>
<comment type="caution">
    <text evidence="10">The sequence shown here is derived from an EMBL/GenBank/DDBJ whole genome shotgun (WGS) entry which is preliminary data.</text>
</comment>
<accession>A0A151L7K0</accession>
<feature type="transmembrane region" description="Helical" evidence="7">
    <location>
        <begin position="411"/>
        <end position="430"/>
    </location>
</feature>
<dbReference type="PANTHER" id="PTHR24221">
    <property type="entry name" value="ATP-BINDING CASSETTE SUB-FAMILY B"/>
    <property type="match status" value="1"/>
</dbReference>
<dbReference type="PROSITE" id="PS50893">
    <property type="entry name" value="ABC_TRANSPORTER_2"/>
    <property type="match status" value="1"/>
</dbReference>
<evidence type="ECO:0000256" key="4">
    <source>
        <dbReference type="ARBA" id="ARBA00022840"/>
    </source>
</evidence>
<keyword evidence="3" id="KW-0547">Nucleotide-binding</keyword>
<name>A0A151L7K0_PLARE</name>
<dbReference type="GO" id="GO:0016020">
    <property type="term" value="C:membrane"/>
    <property type="evidence" value="ECO:0007669"/>
    <property type="project" value="UniProtKB-SubCell"/>
</dbReference>
<dbReference type="GO" id="GO:0140359">
    <property type="term" value="F:ABC-type transporter activity"/>
    <property type="evidence" value="ECO:0007669"/>
    <property type="project" value="InterPro"/>
</dbReference>
<dbReference type="EMBL" id="LVLA01000014">
    <property type="protein sequence ID" value="KYN94944.1"/>
    <property type="molecule type" value="Genomic_DNA"/>
</dbReference>
<dbReference type="PANTHER" id="PTHR24221:SF503">
    <property type="entry name" value="MITOCHONDRIAL POTASSIUM CHANNEL ATP-BINDING SUBUNIT"/>
    <property type="match status" value="1"/>
</dbReference>
<dbReference type="InterPro" id="IPR011527">
    <property type="entry name" value="ABC1_TM_dom"/>
</dbReference>
<dbReference type="GO" id="GO:0016887">
    <property type="term" value="F:ATP hydrolysis activity"/>
    <property type="evidence" value="ECO:0007669"/>
    <property type="project" value="InterPro"/>
</dbReference>
<keyword evidence="6 7" id="KW-0472">Membrane</keyword>
<dbReference type="InterPro" id="IPR027417">
    <property type="entry name" value="P-loop_NTPase"/>
</dbReference>
<dbReference type="Pfam" id="PF00005">
    <property type="entry name" value="ABC_tran"/>
    <property type="match status" value="1"/>
</dbReference>
<evidence type="ECO:0000256" key="3">
    <source>
        <dbReference type="ARBA" id="ARBA00022741"/>
    </source>
</evidence>